<name>A0A812KKJ9_9DINO</name>
<dbReference type="GO" id="GO:0006801">
    <property type="term" value="P:superoxide metabolic process"/>
    <property type="evidence" value="ECO:0007669"/>
    <property type="project" value="InterPro"/>
</dbReference>
<feature type="region of interest" description="Disordered" evidence="2">
    <location>
        <begin position="410"/>
        <end position="437"/>
    </location>
</feature>
<dbReference type="EMBL" id="CAJNDS010000654">
    <property type="protein sequence ID" value="CAE7225628.1"/>
    <property type="molecule type" value="Genomic_DNA"/>
</dbReference>
<evidence type="ECO:0000256" key="3">
    <source>
        <dbReference type="SAM" id="SignalP"/>
    </source>
</evidence>
<protein>
    <recommendedName>
        <fullName evidence="6">Superoxide dismutase [Cu-Zn]</fullName>
    </recommendedName>
</protein>
<dbReference type="Gene3D" id="2.60.40.200">
    <property type="entry name" value="Superoxide dismutase, copper/zinc binding domain"/>
    <property type="match status" value="6"/>
</dbReference>
<dbReference type="OrthoDB" id="442871at2759"/>
<feature type="signal peptide" evidence="3">
    <location>
        <begin position="1"/>
        <end position="25"/>
    </location>
</feature>
<comment type="caution">
    <text evidence="4">The sequence shown here is derived from an EMBL/GenBank/DDBJ whole genome shotgun (WGS) entry which is preliminary data.</text>
</comment>
<keyword evidence="5" id="KW-1185">Reference proteome</keyword>
<feature type="coiled-coil region" evidence="1">
    <location>
        <begin position="1285"/>
        <end position="1312"/>
    </location>
</feature>
<keyword evidence="1" id="KW-0175">Coiled coil</keyword>
<evidence type="ECO:0008006" key="6">
    <source>
        <dbReference type="Google" id="ProtNLM"/>
    </source>
</evidence>
<dbReference type="SUPFAM" id="SSF49329">
    <property type="entry name" value="Cu,Zn superoxide dismutase-like"/>
    <property type="match status" value="6"/>
</dbReference>
<organism evidence="4 5">
    <name type="scientific">Symbiodinium natans</name>
    <dbReference type="NCBI Taxonomy" id="878477"/>
    <lineage>
        <taxon>Eukaryota</taxon>
        <taxon>Sar</taxon>
        <taxon>Alveolata</taxon>
        <taxon>Dinophyceae</taxon>
        <taxon>Suessiales</taxon>
        <taxon>Symbiodiniaceae</taxon>
        <taxon>Symbiodinium</taxon>
    </lineage>
</organism>
<dbReference type="GO" id="GO:0046872">
    <property type="term" value="F:metal ion binding"/>
    <property type="evidence" value="ECO:0007669"/>
    <property type="project" value="InterPro"/>
</dbReference>
<gene>
    <name evidence="4" type="ORF">SNAT2548_LOCUS8708</name>
</gene>
<proteinExistence type="predicted"/>
<sequence length="1477" mass="159400">MNRTVWRLLAASLASLAFPHAGAEASRGTCQCDGILDWNDPSFGKCDWWGDVHITKSWRSPDVFDFQGYGVYSYASTTKCGGDFEMQLFQCPYSRNGNAVAIGVAVKVNNGDVVVVANDTVFNPNDADVSADTMEDLKKGVSIVSDDKCVRLNVNTKLYRRAPTLLHNGNLRVIQEALTNEGICGAPTFGGEFVAPDGPDMLFPEEMFKEMCGFCEDQTGVSVPGCTPAGGGDPVISPGCDFLQLRPSKEFVDCAGDQDPVLEEAKADGENCVAYVRLQKQTSCSEFCTEKGSTCEMAIDQPNGQKCVASVSSLSEIDTSKINCDAKGFRDLICVCKKPDNPAPGPTPEEACAEQTDFSVQDAANLCREKADFLQGVVYPGTGASPDAILKEAFLRACILDVCSAAPEDREEVAENAADQDPSNPPVEPSTTTTTTTAPAVVGDELYVFGFTPYVGSSSPFQPQGVVEVESLPDGTTRLSWSLTGLDPACSSQCNQANCCGVHIHEGKSCKIPAGAHFWDSASISQDPWLSVKYDSSTDPANLLSKEVKTGLSNEDVLGRTLVIHDATGARIACGIIEPSTTTVFEKYPNYGGGLPLTAGGVKVESDDTTQKLSWLFTHGLDPQCTESECTAANCCGVHIHEGMTCSDADAIGGHYWNKDAHSEDPWKDVRYVIQGSMPSAVNDIMVTTGYAAEDINGRAVVVHDYDGARIGCAIIELPVVETPVEGDDLYVFDFSPYPGSSSPYQPQGVVEVKSTEDDNTVLSWSLTGLDPGCSSPCSQTNCCGIHIHEGTSCAEDAGPHHWNGHDEDPWLSVKYDSSEDPANVLSMEVHTHLTRSDVLGRTLVIHDKTGARIACGIIEESTTTVFEEYPDYDGDLPLTSGGVKVESDDTTQKLSWLFTHGLDPRCDEPCSAANCCGVHIHEGMTCSDADAIGGHYWNKDLHAEDPWKDVRYVIQGSMPSAVNDIMVTTGYGAEDINGRAVVVHDYDGARIGCAIIELPVVETPVEGDDLYVFDFSPYPGSSSPYQPQGVVEVKSTEDDNTVLSWSLTGLDPGCSSPCSQTNCCGIHIHEGTSCTEDAGPHHWNGHGEDPWLSVKYDSSEDPANVLSMEVHTHLTRSDVLGRTLVIHDKTGARIACGIIEESTTTVFEEYPGYDGDLPLTSGGVKVESDDTTQKLSWLFTHGLDPRCDEPCSAANCCGVHIHEGMTCSDADAIGGHYWNKDLHAEDPWKDVRYVIQGSMPSAVNDIMVTTGYGAEDINGRAVVVHDYDGARIGCATIKICVDSKSTVKGAIEKLEEAVDQIKDALSDLSAMVNSSGKGGHSGYHSSHYYGTYGTDKEPPYKCNNICADICQTQHPEPAHCQHQCKTRQNAILDIAQVYCNHGLCSKSNLIETGEEVGLLQRRTQRSEEELEAELELGFQCRQTYKYCQLFCKRGFLLPVQDSFDETKKCRAECEANFEAFQAPLEKYVGAGCCASN</sequence>
<accession>A0A812KKJ9</accession>
<keyword evidence="3" id="KW-0732">Signal</keyword>
<dbReference type="Proteomes" id="UP000604046">
    <property type="component" value="Unassembled WGS sequence"/>
</dbReference>
<feature type="chain" id="PRO_5032356901" description="Superoxide dismutase [Cu-Zn]" evidence="3">
    <location>
        <begin position="26"/>
        <end position="1477"/>
    </location>
</feature>
<evidence type="ECO:0000256" key="2">
    <source>
        <dbReference type="SAM" id="MobiDB-lite"/>
    </source>
</evidence>
<reference evidence="4" key="1">
    <citation type="submission" date="2021-02" db="EMBL/GenBank/DDBJ databases">
        <authorList>
            <person name="Dougan E. K."/>
            <person name="Rhodes N."/>
            <person name="Thang M."/>
            <person name="Chan C."/>
        </authorList>
    </citation>
    <scope>NUCLEOTIDE SEQUENCE</scope>
</reference>
<evidence type="ECO:0000313" key="5">
    <source>
        <dbReference type="Proteomes" id="UP000604046"/>
    </source>
</evidence>
<evidence type="ECO:0000313" key="4">
    <source>
        <dbReference type="EMBL" id="CAE7225628.1"/>
    </source>
</evidence>
<dbReference type="InterPro" id="IPR036423">
    <property type="entry name" value="SOD-like_Cu/Zn_dom_sf"/>
</dbReference>
<evidence type="ECO:0000256" key="1">
    <source>
        <dbReference type="SAM" id="Coils"/>
    </source>
</evidence>